<dbReference type="InterPro" id="IPR036397">
    <property type="entry name" value="RNaseH_sf"/>
</dbReference>
<dbReference type="GO" id="GO:0005634">
    <property type="term" value="C:nucleus"/>
    <property type="evidence" value="ECO:0007669"/>
    <property type="project" value="UniProtKB-SubCell"/>
</dbReference>
<evidence type="ECO:0000256" key="1">
    <source>
        <dbReference type="ARBA" id="ARBA00004123"/>
    </source>
</evidence>
<dbReference type="SUPFAM" id="SSF46689">
    <property type="entry name" value="Homeodomain-like"/>
    <property type="match status" value="1"/>
</dbReference>
<dbReference type="InterPro" id="IPR002492">
    <property type="entry name" value="Transposase_Tc1-like"/>
</dbReference>
<dbReference type="GO" id="GO:0003677">
    <property type="term" value="F:DNA binding"/>
    <property type="evidence" value="ECO:0007669"/>
    <property type="project" value="InterPro"/>
</dbReference>
<dbReference type="AlphaFoldDB" id="A0A4Y2V481"/>
<organism evidence="4 5">
    <name type="scientific">Araneus ventricosus</name>
    <name type="common">Orbweaver spider</name>
    <name type="synonym">Epeira ventricosa</name>
    <dbReference type="NCBI Taxonomy" id="182803"/>
    <lineage>
        <taxon>Eukaryota</taxon>
        <taxon>Metazoa</taxon>
        <taxon>Ecdysozoa</taxon>
        <taxon>Arthropoda</taxon>
        <taxon>Chelicerata</taxon>
        <taxon>Arachnida</taxon>
        <taxon>Araneae</taxon>
        <taxon>Araneomorphae</taxon>
        <taxon>Entelegynae</taxon>
        <taxon>Araneoidea</taxon>
        <taxon>Araneidae</taxon>
        <taxon>Araneus</taxon>
    </lineage>
</organism>
<dbReference type="Gene3D" id="1.10.10.10">
    <property type="entry name" value="Winged helix-like DNA-binding domain superfamily/Winged helix DNA-binding domain"/>
    <property type="match status" value="1"/>
</dbReference>
<accession>A0A4Y2V481</accession>
<dbReference type="Proteomes" id="UP000499080">
    <property type="component" value="Unassembled WGS sequence"/>
</dbReference>
<dbReference type="Pfam" id="PF13358">
    <property type="entry name" value="DDE_3"/>
    <property type="match status" value="1"/>
</dbReference>
<evidence type="ECO:0000259" key="2">
    <source>
        <dbReference type="Pfam" id="PF01498"/>
    </source>
</evidence>
<dbReference type="InterPro" id="IPR036388">
    <property type="entry name" value="WH-like_DNA-bd_sf"/>
</dbReference>
<protein>
    <submittedName>
        <fullName evidence="4">Transposable element Tc1 transposase</fullName>
    </submittedName>
</protein>
<sequence>MARSRKETTISIRKLIIFHHNSVKSVRNIVKLVNLSHSTVQYVIKRFKKENRIENKVGKDRWAKLTKRDQRFIIRKFVKNPRLSALKVSAEFNEKFSTSISPETVRRVLRAAGLIGHSARRNFFISAKNRKLRLSFSKSMLNKPETYWNNGLFADERKLNIFGSDGSIMVWRRKNEELNPKNLVGKVKYGVGGVLVWGCMSASGLSNLVFIDGIMNHALYLNILRHNLKLSAQNLGIGNNFFFFYQDNDPKHTALNVRLWCLYNCPQNLKTPPQSPDLNPIEHIWRELEVRVRKHDIKTKSELKTVMMEEWMNIDAEITKKLMKSIPRRLKAVVDAKGYPTKY</sequence>
<name>A0A4Y2V481_ARAVE</name>
<dbReference type="OrthoDB" id="3263820at2759"/>
<feature type="domain" description="Transposase Tc1-like" evidence="2">
    <location>
        <begin position="71"/>
        <end position="142"/>
    </location>
</feature>
<comment type="caution">
    <text evidence="4">The sequence shown here is derived from an EMBL/GenBank/DDBJ whole genome shotgun (WGS) entry which is preliminary data.</text>
</comment>
<proteinExistence type="predicted"/>
<dbReference type="Gene3D" id="3.30.420.10">
    <property type="entry name" value="Ribonuclease H-like superfamily/Ribonuclease H"/>
    <property type="match status" value="1"/>
</dbReference>
<keyword evidence="5" id="KW-1185">Reference proteome</keyword>
<evidence type="ECO:0000259" key="3">
    <source>
        <dbReference type="Pfam" id="PF13358"/>
    </source>
</evidence>
<dbReference type="InterPro" id="IPR038717">
    <property type="entry name" value="Tc1-like_DDE_dom"/>
</dbReference>
<evidence type="ECO:0000313" key="4">
    <source>
        <dbReference type="EMBL" id="GBO19214.1"/>
    </source>
</evidence>
<dbReference type="EMBL" id="BGPR01042708">
    <property type="protein sequence ID" value="GBO19214.1"/>
    <property type="molecule type" value="Genomic_DNA"/>
</dbReference>
<dbReference type="GO" id="GO:0015074">
    <property type="term" value="P:DNA integration"/>
    <property type="evidence" value="ECO:0007669"/>
    <property type="project" value="InterPro"/>
</dbReference>
<reference evidence="4 5" key="1">
    <citation type="journal article" date="2019" name="Sci. Rep.">
        <title>Orb-weaving spider Araneus ventricosus genome elucidates the spidroin gene catalogue.</title>
        <authorList>
            <person name="Kono N."/>
            <person name="Nakamura H."/>
            <person name="Ohtoshi R."/>
            <person name="Moran D.A.P."/>
            <person name="Shinohara A."/>
            <person name="Yoshida Y."/>
            <person name="Fujiwara M."/>
            <person name="Mori M."/>
            <person name="Tomita M."/>
            <person name="Arakawa K."/>
        </authorList>
    </citation>
    <scope>NUCLEOTIDE SEQUENCE [LARGE SCALE GENOMIC DNA]</scope>
</reference>
<dbReference type="GO" id="GO:0006313">
    <property type="term" value="P:DNA transposition"/>
    <property type="evidence" value="ECO:0007669"/>
    <property type="project" value="InterPro"/>
</dbReference>
<dbReference type="PANTHER" id="PTHR23022">
    <property type="entry name" value="TRANSPOSABLE ELEMENT-RELATED"/>
    <property type="match status" value="1"/>
</dbReference>
<gene>
    <name evidence="4" type="primary">tc1a_350</name>
    <name evidence="4" type="ORF">AVEN_170737_1</name>
</gene>
<evidence type="ECO:0000313" key="5">
    <source>
        <dbReference type="Proteomes" id="UP000499080"/>
    </source>
</evidence>
<dbReference type="PANTHER" id="PTHR23022:SF134">
    <property type="entry name" value="TRANSPOSABLE ELEMENT TC1 TRANSPOSASE"/>
    <property type="match status" value="1"/>
</dbReference>
<dbReference type="Pfam" id="PF01498">
    <property type="entry name" value="HTH_Tnp_Tc3_2"/>
    <property type="match status" value="1"/>
</dbReference>
<feature type="domain" description="Tc1-like transposase DDE" evidence="3">
    <location>
        <begin position="245"/>
        <end position="304"/>
    </location>
</feature>
<dbReference type="InterPro" id="IPR052338">
    <property type="entry name" value="Transposase_5"/>
</dbReference>
<dbReference type="InterPro" id="IPR009057">
    <property type="entry name" value="Homeodomain-like_sf"/>
</dbReference>
<comment type="subcellular location">
    <subcellularLocation>
        <location evidence="1">Nucleus</location>
    </subcellularLocation>
</comment>